<gene>
    <name evidence="2" type="ORF">PoB_003680000</name>
</gene>
<evidence type="ECO:0000313" key="3">
    <source>
        <dbReference type="Proteomes" id="UP000735302"/>
    </source>
</evidence>
<evidence type="ECO:0000256" key="1">
    <source>
        <dbReference type="SAM" id="MobiDB-lite"/>
    </source>
</evidence>
<feature type="region of interest" description="Disordered" evidence="1">
    <location>
        <begin position="69"/>
        <end position="121"/>
    </location>
</feature>
<dbReference type="Proteomes" id="UP000735302">
    <property type="component" value="Unassembled WGS sequence"/>
</dbReference>
<name>A0AAV4ASL1_9GAST</name>
<sequence length="121" mass="14050">MSRTFIPARATRNLMRKGPHSNNGNHISRCSGLAKTILKGTLEGGRRRRRHRKKGREWTGMGRQEILRRAESREETEETRCYHSGAPQRMKIYGIDDDDDDDDDDHEDHDDDDSLLTFGIR</sequence>
<dbReference type="AlphaFoldDB" id="A0AAV4ASL1"/>
<feature type="compositionally biased region" description="Acidic residues" evidence="1">
    <location>
        <begin position="95"/>
        <end position="114"/>
    </location>
</feature>
<reference evidence="2 3" key="1">
    <citation type="journal article" date="2021" name="Elife">
        <title>Chloroplast acquisition without the gene transfer in kleptoplastic sea slugs, Plakobranchus ocellatus.</title>
        <authorList>
            <person name="Maeda T."/>
            <person name="Takahashi S."/>
            <person name="Yoshida T."/>
            <person name="Shimamura S."/>
            <person name="Takaki Y."/>
            <person name="Nagai Y."/>
            <person name="Toyoda A."/>
            <person name="Suzuki Y."/>
            <person name="Arimoto A."/>
            <person name="Ishii H."/>
            <person name="Satoh N."/>
            <person name="Nishiyama T."/>
            <person name="Hasebe M."/>
            <person name="Maruyama T."/>
            <person name="Minagawa J."/>
            <person name="Obokata J."/>
            <person name="Shigenobu S."/>
        </authorList>
    </citation>
    <scope>NUCLEOTIDE SEQUENCE [LARGE SCALE GENOMIC DNA]</scope>
</reference>
<keyword evidence="3" id="KW-1185">Reference proteome</keyword>
<organism evidence="2 3">
    <name type="scientific">Plakobranchus ocellatus</name>
    <dbReference type="NCBI Taxonomy" id="259542"/>
    <lineage>
        <taxon>Eukaryota</taxon>
        <taxon>Metazoa</taxon>
        <taxon>Spiralia</taxon>
        <taxon>Lophotrochozoa</taxon>
        <taxon>Mollusca</taxon>
        <taxon>Gastropoda</taxon>
        <taxon>Heterobranchia</taxon>
        <taxon>Euthyneura</taxon>
        <taxon>Panpulmonata</taxon>
        <taxon>Sacoglossa</taxon>
        <taxon>Placobranchoidea</taxon>
        <taxon>Plakobranchidae</taxon>
        <taxon>Plakobranchus</taxon>
    </lineage>
</organism>
<proteinExistence type="predicted"/>
<feature type="region of interest" description="Disordered" evidence="1">
    <location>
        <begin position="43"/>
        <end position="62"/>
    </location>
</feature>
<dbReference type="EMBL" id="BLXT01004148">
    <property type="protein sequence ID" value="GFO10295.1"/>
    <property type="molecule type" value="Genomic_DNA"/>
</dbReference>
<accession>A0AAV4ASL1</accession>
<protein>
    <submittedName>
        <fullName evidence="2">Uncharacterized protein</fullName>
    </submittedName>
</protein>
<comment type="caution">
    <text evidence="2">The sequence shown here is derived from an EMBL/GenBank/DDBJ whole genome shotgun (WGS) entry which is preliminary data.</text>
</comment>
<feature type="compositionally biased region" description="Basic residues" evidence="1">
    <location>
        <begin position="46"/>
        <end position="55"/>
    </location>
</feature>
<evidence type="ECO:0000313" key="2">
    <source>
        <dbReference type="EMBL" id="GFO10295.1"/>
    </source>
</evidence>
<feature type="compositionally biased region" description="Basic and acidic residues" evidence="1">
    <location>
        <begin position="69"/>
        <end position="81"/>
    </location>
</feature>